<proteinExistence type="predicted"/>
<dbReference type="InterPro" id="IPR007213">
    <property type="entry name" value="Ppm1/Ppm2/Tcmp"/>
</dbReference>
<dbReference type="Gene3D" id="3.40.50.150">
    <property type="entry name" value="Vaccinia Virus protein VP39"/>
    <property type="match status" value="1"/>
</dbReference>
<name>I4EDM1_9BACT</name>
<dbReference type="EMBL" id="CAGS01000064">
    <property type="protein sequence ID" value="CCF82783.1"/>
    <property type="molecule type" value="Genomic_DNA"/>
</dbReference>
<keyword evidence="3" id="KW-1133">Transmembrane helix</keyword>
<gene>
    <name evidence="4" type="ORF">NITHO_1560011</name>
</gene>
<accession>I4EDM1</accession>
<sequence length="294" mass="33433">MVIDQKILDAVQTQQVDTVLNLACGLDTRPFRLPLPSTLTWIEVDLPEVIAYKGSILTNDRVACRLESIGMDLSDSDARRRLFAHVDGTAHRVLVVSEGFLLYLSANTVAALARDLHAFPRFSYWMTDVTSPLLLRLDQVFGRPVQRWVSPMRFAPRDKRAFFEPYGWTIRDFRPLAVEGERLHREPPFAPLLRAGRIVLRGKWRDAFRDSSGVLLLERSSQPAPVLPGGIRRHTTGTLLKLRHRHRGESKESIEEYRMEYTGWNPLVPALELLAVILVIGAAIVIGRRLRQRG</sequence>
<protein>
    <recommendedName>
        <fullName evidence="6">S-adenosyl-L-methionine-dependent methyltransferase</fullName>
    </recommendedName>
</protein>
<keyword evidence="2" id="KW-0808">Transferase</keyword>
<dbReference type="GO" id="GO:0032259">
    <property type="term" value="P:methylation"/>
    <property type="evidence" value="ECO:0007669"/>
    <property type="project" value="UniProtKB-KW"/>
</dbReference>
<evidence type="ECO:0000313" key="4">
    <source>
        <dbReference type="EMBL" id="CCF82783.1"/>
    </source>
</evidence>
<dbReference type="InterPro" id="IPR029063">
    <property type="entry name" value="SAM-dependent_MTases_sf"/>
</dbReference>
<evidence type="ECO:0000256" key="1">
    <source>
        <dbReference type="ARBA" id="ARBA00022603"/>
    </source>
</evidence>
<dbReference type="PANTHER" id="PTHR43619:SF2">
    <property type="entry name" value="S-ADENOSYL-L-METHIONINE-DEPENDENT METHYLTRANSFERASES SUPERFAMILY PROTEIN"/>
    <property type="match status" value="1"/>
</dbReference>
<organism evidence="4 5">
    <name type="scientific">Nitrolancea hollandica Lb</name>
    <dbReference type="NCBI Taxonomy" id="1129897"/>
    <lineage>
        <taxon>Bacteria</taxon>
        <taxon>Pseudomonadati</taxon>
        <taxon>Thermomicrobiota</taxon>
        <taxon>Thermomicrobia</taxon>
        <taxon>Sphaerobacterales</taxon>
        <taxon>Sphaerobacterineae</taxon>
        <taxon>Sphaerobacteraceae</taxon>
        <taxon>Nitrolancea</taxon>
    </lineage>
</organism>
<keyword evidence="3" id="KW-0812">Transmembrane</keyword>
<dbReference type="Pfam" id="PF04072">
    <property type="entry name" value="LCM"/>
    <property type="match status" value="1"/>
</dbReference>
<evidence type="ECO:0000256" key="2">
    <source>
        <dbReference type="ARBA" id="ARBA00022679"/>
    </source>
</evidence>
<reference evidence="4 5" key="1">
    <citation type="journal article" date="2012" name="ISME J.">
        <title>Nitrification expanded: discovery, physiology and genomics of a nitrite-oxidizing bacterium from the phylum Chloroflexi.</title>
        <authorList>
            <person name="Sorokin D.Y."/>
            <person name="Lucker S."/>
            <person name="Vejmelkova D."/>
            <person name="Kostrikina N.A."/>
            <person name="Kleerebezem R."/>
            <person name="Rijpstra W.I."/>
            <person name="Damste J.S."/>
            <person name="Le Paslier D."/>
            <person name="Muyzer G."/>
            <person name="Wagner M."/>
            <person name="van Loosdrecht M.C."/>
            <person name="Daims H."/>
        </authorList>
    </citation>
    <scope>NUCLEOTIDE SEQUENCE [LARGE SCALE GENOMIC DNA]</scope>
    <source>
        <strain evidence="5">none</strain>
    </source>
</reference>
<feature type="transmembrane region" description="Helical" evidence="3">
    <location>
        <begin position="267"/>
        <end position="287"/>
    </location>
</feature>
<evidence type="ECO:0000313" key="5">
    <source>
        <dbReference type="Proteomes" id="UP000004221"/>
    </source>
</evidence>
<dbReference type="GO" id="GO:0008168">
    <property type="term" value="F:methyltransferase activity"/>
    <property type="evidence" value="ECO:0007669"/>
    <property type="project" value="UniProtKB-KW"/>
</dbReference>
<comment type="caution">
    <text evidence="4">The sequence shown here is derived from an EMBL/GenBank/DDBJ whole genome shotgun (WGS) entry which is preliminary data.</text>
</comment>
<evidence type="ECO:0008006" key="6">
    <source>
        <dbReference type="Google" id="ProtNLM"/>
    </source>
</evidence>
<evidence type="ECO:0000256" key="3">
    <source>
        <dbReference type="SAM" id="Phobius"/>
    </source>
</evidence>
<keyword evidence="5" id="KW-1185">Reference proteome</keyword>
<dbReference type="Proteomes" id="UP000004221">
    <property type="component" value="Unassembled WGS sequence"/>
</dbReference>
<dbReference type="PANTHER" id="PTHR43619">
    <property type="entry name" value="S-ADENOSYL-L-METHIONINE-DEPENDENT METHYLTRANSFERASE YKTD-RELATED"/>
    <property type="match status" value="1"/>
</dbReference>
<dbReference type="SUPFAM" id="SSF53335">
    <property type="entry name" value="S-adenosyl-L-methionine-dependent methyltransferases"/>
    <property type="match status" value="1"/>
</dbReference>
<keyword evidence="3" id="KW-0472">Membrane</keyword>
<keyword evidence="1" id="KW-0489">Methyltransferase</keyword>
<dbReference type="AlphaFoldDB" id="I4EDM1"/>